<reference evidence="2 3" key="1">
    <citation type="journal article" date="2023" name="G3 (Bethesda)">
        <title>A chromosome-length genome assembly and annotation of blackberry (Rubus argutus, cv. 'Hillquist').</title>
        <authorList>
            <person name="Bruna T."/>
            <person name="Aryal R."/>
            <person name="Dudchenko O."/>
            <person name="Sargent D.J."/>
            <person name="Mead D."/>
            <person name="Buti M."/>
            <person name="Cavallini A."/>
            <person name="Hytonen T."/>
            <person name="Andres J."/>
            <person name="Pham M."/>
            <person name="Weisz D."/>
            <person name="Mascagni F."/>
            <person name="Usai G."/>
            <person name="Natali L."/>
            <person name="Bassil N."/>
            <person name="Fernandez G.E."/>
            <person name="Lomsadze A."/>
            <person name="Armour M."/>
            <person name="Olukolu B."/>
            <person name="Poorten T."/>
            <person name="Britton C."/>
            <person name="Davik J."/>
            <person name="Ashrafi H."/>
            <person name="Aiden E.L."/>
            <person name="Borodovsky M."/>
            <person name="Worthington M."/>
        </authorList>
    </citation>
    <scope>NUCLEOTIDE SEQUENCE [LARGE SCALE GENOMIC DNA]</scope>
    <source>
        <strain evidence="2">PI 553951</strain>
    </source>
</reference>
<evidence type="ECO:0000313" key="3">
    <source>
        <dbReference type="Proteomes" id="UP001457282"/>
    </source>
</evidence>
<feature type="transmembrane region" description="Helical" evidence="1">
    <location>
        <begin position="74"/>
        <end position="92"/>
    </location>
</feature>
<proteinExistence type="predicted"/>
<dbReference type="AlphaFoldDB" id="A0AAW1XPP0"/>
<dbReference type="Proteomes" id="UP001457282">
    <property type="component" value="Unassembled WGS sequence"/>
</dbReference>
<keyword evidence="3" id="KW-1185">Reference proteome</keyword>
<evidence type="ECO:0000256" key="1">
    <source>
        <dbReference type="SAM" id="Phobius"/>
    </source>
</evidence>
<sequence>MSLSQRKNTTLPYWKLSMGWTSVDKWADLPPSDDELKIDFYSARKPNMLLELVKTSVKDLKSLKLKRSSPSVRPSYAVSVLLVLSNLIQYVLSSTLLTPGFLEGFLHQNENQSVLLLWIG</sequence>
<name>A0AAW1XPP0_RUBAR</name>
<dbReference type="EMBL" id="JBEDUW010000003">
    <property type="protein sequence ID" value="KAK9938512.1"/>
    <property type="molecule type" value="Genomic_DNA"/>
</dbReference>
<comment type="caution">
    <text evidence="2">The sequence shown here is derived from an EMBL/GenBank/DDBJ whole genome shotgun (WGS) entry which is preliminary data.</text>
</comment>
<keyword evidence="1" id="KW-1133">Transmembrane helix</keyword>
<gene>
    <name evidence="2" type="ORF">M0R45_015244</name>
</gene>
<evidence type="ECO:0000313" key="2">
    <source>
        <dbReference type="EMBL" id="KAK9938512.1"/>
    </source>
</evidence>
<accession>A0AAW1XPP0</accession>
<organism evidence="2 3">
    <name type="scientific">Rubus argutus</name>
    <name type="common">Southern blackberry</name>
    <dbReference type="NCBI Taxonomy" id="59490"/>
    <lineage>
        <taxon>Eukaryota</taxon>
        <taxon>Viridiplantae</taxon>
        <taxon>Streptophyta</taxon>
        <taxon>Embryophyta</taxon>
        <taxon>Tracheophyta</taxon>
        <taxon>Spermatophyta</taxon>
        <taxon>Magnoliopsida</taxon>
        <taxon>eudicotyledons</taxon>
        <taxon>Gunneridae</taxon>
        <taxon>Pentapetalae</taxon>
        <taxon>rosids</taxon>
        <taxon>fabids</taxon>
        <taxon>Rosales</taxon>
        <taxon>Rosaceae</taxon>
        <taxon>Rosoideae</taxon>
        <taxon>Rosoideae incertae sedis</taxon>
        <taxon>Rubus</taxon>
    </lineage>
</organism>
<keyword evidence="1" id="KW-0472">Membrane</keyword>
<protein>
    <submittedName>
        <fullName evidence="2">Uncharacterized protein</fullName>
    </submittedName>
</protein>
<keyword evidence="1" id="KW-0812">Transmembrane</keyword>